<evidence type="ECO:0000256" key="6">
    <source>
        <dbReference type="ARBA" id="ARBA00023180"/>
    </source>
</evidence>
<dbReference type="Pfam" id="PF04083">
    <property type="entry name" value="Abhydro_lipase"/>
    <property type="match status" value="1"/>
</dbReference>
<dbReference type="OrthoDB" id="9974421at2759"/>
<evidence type="ECO:0000256" key="3">
    <source>
        <dbReference type="ARBA" id="ARBA00022801"/>
    </source>
</evidence>
<dbReference type="SUPFAM" id="SSF53474">
    <property type="entry name" value="alpha/beta-Hydrolases"/>
    <property type="match status" value="1"/>
</dbReference>
<evidence type="ECO:0000256" key="4">
    <source>
        <dbReference type="ARBA" id="ARBA00022963"/>
    </source>
</evidence>
<sequence>MKETLLIIVAFYLVQFASAARIHFDNNSCKTYLDYFTRSVNKNCYHNDFLYLQTPQILDKRKIPYENHTVITEDGYILTVFRILKENPKDVIVMLHPIVQDSTSWFLGDNGSYVDRFLEAGYELWLLNFRGTTYSDKHIANLPPAQYWDFSFHEIGLYDFSAVFRYINNITNTKLIAFSFSLGSSASSVYASEKPEEAKQLIKLFIAMAVPDFLRDSKTLLRVLIPFVPLLKAITRILGIYAFFDNFRLITYLLTNIVLLFNLESLVALTAVPFVGGSFFSINPRLIPIGTSTTPEATSVKTLEHYVQLFDNKFLQFDYGRKKNLAVYGTEEPPKYRIENINVPFHIILGESDILANKKGILLLYSKLPDIAKTYGYFEVPGCSHADFLIGKTQPAIAQKHILELLEKFNA</sequence>
<keyword evidence="6" id="KW-0325">Glycoprotein</keyword>
<dbReference type="EMBL" id="OU892278">
    <property type="protein sequence ID" value="CAG9764480.1"/>
    <property type="molecule type" value="Genomic_DNA"/>
</dbReference>
<feature type="signal peptide" evidence="8">
    <location>
        <begin position="1"/>
        <end position="19"/>
    </location>
</feature>
<keyword evidence="7" id="KW-1133">Transmembrane helix</keyword>
<evidence type="ECO:0000256" key="5">
    <source>
        <dbReference type="ARBA" id="ARBA00023098"/>
    </source>
</evidence>
<feature type="transmembrane region" description="Helical" evidence="7">
    <location>
        <begin position="250"/>
        <end position="275"/>
    </location>
</feature>
<evidence type="ECO:0000256" key="8">
    <source>
        <dbReference type="SAM" id="SignalP"/>
    </source>
</evidence>
<keyword evidence="5" id="KW-0443">Lipid metabolism</keyword>
<dbReference type="Gene3D" id="3.40.50.1820">
    <property type="entry name" value="alpha/beta hydrolase"/>
    <property type="match status" value="1"/>
</dbReference>
<evidence type="ECO:0000313" key="11">
    <source>
        <dbReference type="Proteomes" id="UP001152799"/>
    </source>
</evidence>
<keyword evidence="7" id="KW-0812">Transmembrane</keyword>
<gene>
    <name evidence="10" type="ORF">CEUTPL_LOCUS5120</name>
</gene>
<dbReference type="Proteomes" id="UP001152799">
    <property type="component" value="Chromosome 2"/>
</dbReference>
<organism evidence="10 11">
    <name type="scientific">Ceutorhynchus assimilis</name>
    <name type="common">cabbage seed weevil</name>
    <dbReference type="NCBI Taxonomy" id="467358"/>
    <lineage>
        <taxon>Eukaryota</taxon>
        <taxon>Metazoa</taxon>
        <taxon>Ecdysozoa</taxon>
        <taxon>Arthropoda</taxon>
        <taxon>Hexapoda</taxon>
        <taxon>Insecta</taxon>
        <taxon>Pterygota</taxon>
        <taxon>Neoptera</taxon>
        <taxon>Endopterygota</taxon>
        <taxon>Coleoptera</taxon>
        <taxon>Polyphaga</taxon>
        <taxon>Cucujiformia</taxon>
        <taxon>Curculionidae</taxon>
        <taxon>Ceutorhynchinae</taxon>
        <taxon>Ceutorhynchus</taxon>
    </lineage>
</organism>
<comment type="similarity">
    <text evidence="1">Belongs to the AB hydrolase superfamily. Lipase family.</text>
</comment>
<evidence type="ECO:0000256" key="1">
    <source>
        <dbReference type="ARBA" id="ARBA00010701"/>
    </source>
</evidence>
<dbReference type="InterPro" id="IPR006693">
    <property type="entry name" value="AB_hydrolase_lipase"/>
</dbReference>
<keyword evidence="2 8" id="KW-0732">Signal</keyword>
<evidence type="ECO:0000313" key="10">
    <source>
        <dbReference type="EMBL" id="CAG9764480.1"/>
    </source>
</evidence>
<accession>A0A9N9MIN9</accession>
<keyword evidence="11" id="KW-1185">Reference proteome</keyword>
<protein>
    <recommendedName>
        <fullName evidence="9">Partial AB-hydrolase lipase domain-containing protein</fullName>
    </recommendedName>
</protein>
<keyword evidence="3" id="KW-0378">Hydrolase</keyword>
<keyword evidence="4" id="KW-0442">Lipid degradation</keyword>
<dbReference type="InterPro" id="IPR029058">
    <property type="entry name" value="AB_hydrolase_fold"/>
</dbReference>
<proteinExistence type="inferred from homology"/>
<dbReference type="GO" id="GO:0016787">
    <property type="term" value="F:hydrolase activity"/>
    <property type="evidence" value="ECO:0007669"/>
    <property type="project" value="UniProtKB-KW"/>
</dbReference>
<evidence type="ECO:0000256" key="2">
    <source>
        <dbReference type="ARBA" id="ARBA00022729"/>
    </source>
</evidence>
<feature type="domain" description="Partial AB-hydrolase lipase" evidence="9">
    <location>
        <begin position="55"/>
        <end position="107"/>
    </location>
</feature>
<evidence type="ECO:0000256" key="7">
    <source>
        <dbReference type="SAM" id="Phobius"/>
    </source>
</evidence>
<feature type="chain" id="PRO_5040293470" description="Partial AB-hydrolase lipase domain-containing protein" evidence="8">
    <location>
        <begin position="20"/>
        <end position="411"/>
    </location>
</feature>
<dbReference type="PANTHER" id="PTHR11005">
    <property type="entry name" value="LYSOSOMAL ACID LIPASE-RELATED"/>
    <property type="match status" value="1"/>
</dbReference>
<reference evidence="10" key="1">
    <citation type="submission" date="2022-01" db="EMBL/GenBank/DDBJ databases">
        <authorList>
            <person name="King R."/>
        </authorList>
    </citation>
    <scope>NUCLEOTIDE SEQUENCE</scope>
</reference>
<evidence type="ECO:0000259" key="9">
    <source>
        <dbReference type="Pfam" id="PF04083"/>
    </source>
</evidence>
<name>A0A9N9MIN9_9CUCU</name>
<keyword evidence="7" id="KW-0472">Membrane</keyword>
<dbReference type="AlphaFoldDB" id="A0A9N9MIN9"/>
<dbReference type="FunFam" id="3.40.50.1820:FF:000057">
    <property type="entry name" value="Lipase"/>
    <property type="match status" value="1"/>
</dbReference>
<feature type="transmembrane region" description="Helical" evidence="7">
    <location>
        <begin position="223"/>
        <end position="244"/>
    </location>
</feature>
<dbReference type="GO" id="GO:0016042">
    <property type="term" value="P:lipid catabolic process"/>
    <property type="evidence" value="ECO:0007669"/>
    <property type="project" value="UniProtKB-KW"/>
</dbReference>